<feature type="compositionally biased region" description="Basic residues" evidence="1">
    <location>
        <begin position="195"/>
        <end position="204"/>
    </location>
</feature>
<dbReference type="Pfam" id="PF15456">
    <property type="entry name" value="Uds1"/>
    <property type="match status" value="1"/>
</dbReference>
<accession>A0A9P6T4I9</accession>
<sequence>MAKQASDTAFRTVKINRKASDNNLNASQKNGIYEQNPKVYLYQQHLQNATPARSHHRPQLCGDVSGDWAMNNQMLQSEPRRANEYYETLQHPPSIDRLRRNISLPDMKVGYKEAKERSAIRPPSPGELLPGQATNRSHSRPRVQPHHFIASATSDEPVMAIAIDDHEQRQSENSAEQIAHPQTPPTPQRSSSRTMRNHVIKSRTPHQDQTEEPQYQQQREGLITRHQILSDESLPEHAETLTAASNKELPPIPKKPAPPSLPVPSDTLMNGSCGLIPQDVFKNMDSQGVINAIKSTVIASRVYKVMTPEQLDILKKEQEELNDFVDSMHVSFHMESRMRDASHSLVRLHEDNLNLDALKDATTQLQATSRRMDRIFMQTQEAMRRLLSIQRSLLQHEGAVLNAGLRKLDSENRELSRTVMQLDAARGQEKEEKIKWKKEHNRLKFHSILFPGTPTQEGFTDKPAPSVDLQPAQQQHQARLASMETYIMELNDDILHKDEKITDLSNQLQAAKDWANDFESSVQSRKVACAESVQAGSDEPLQKRLHRLQSDIENEFKEMDVQTLELRSKVDSLSEEISALVCNSKALLAMNEESQAEARMYQARRAHRMKSHVRQDSDLRIVLQESLQELDRQIQLEESQRSPISRPSSTSTSATAYSFDFFDSNGISLSRRSSGKRSSGRSSRTHSSGSQSGLGLREQVLTRGFYLEDAQQESVLSGSSDDVSAEDTNVEIDRIDAMVKELKAIALQQNNEIEIDE</sequence>
<proteinExistence type="predicted"/>
<feature type="domain" description="Up-regulated during septation protein 1" evidence="2">
    <location>
        <begin position="297"/>
        <end position="402"/>
    </location>
</feature>
<dbReference type="AlphaFoldDB" id="A0A9P6T4I9"/>
<comment type="caution">
    <text evidence="3">The sequence shown here is derived from an EMBL/GenBank/DDBJ whole genome shotgun (WGS) entry which is preliminary data.</text>
</comment>
<gene>
    <name evidence="3" type="ORF">BGZ80_005022</name>
</gene>
<feature type="region of interest" description="Disordered" evidence="1">
    <location>
        <begin position="670"/>
        <end position="694"/>
    </location>
</feature>
<feature type="region of interest" description="Disordered" evidence="1">
    <location>
        <begin position="114"/>
        <end position="142"/>
    </location>
</feature>
<evidence type="ECO:0000313" key="3">
    <source>
        <dbReference type="EMBL" id="KAG0024240.1"/>
    </source>
</evidence>
<evidence type="ECO:0000259" key="2">
    <source>
        <dbReference type="Pfam" id="PF15456"/>
    </source>
</evidence>
<dbReference type="EMBL" id="JAAAID010000025">
    <property type="protein sequence ID" value="KAG0024240.1"/>
    <property type="molecule type" value="Genomic_DNA"/>
</dbReference>
<keyword evidence="4" id="KW-1185">Reference proteome</keyword>
<evidence type="ECO:0000256" key="1">
    <source>
        <dbReference type="SAM" id="MobiDB-lite"/>
    </source>
</evidence>
<evidence type="ECO:0000313" key="4">
    <source>
        <dbReference type="Proteomes" id="UP000703661"/>
    </source>
</evidence>
<feature type="region of interest" description="Disordered" evidence="1">
    <location>
        <begin position="167"/>
        <end position="218"/>
    </location>
</feature>
<organism evidence="3 4">
    <name type="scientific">Entomortierella chlamydospora</name>
    <dbReference type="NCBI Taxonomy" id="101097"/>
    <lineage>
        <taxon>Eukaryota</taxon>
        <taxon>Fungi</taxon>
        <taxon>Fungi incertae sedis</taxon>
        <taxon>Mucoromycota</taxon>
        <taxon>Mortierellomycotina</taxon>
        <taxon>Mortierellomycetes</taxon>
        <taxon>Mortierellales</taxon>
        <taxon>Mortierellaceae</taxon>
        <taxon>Entomortierella</taxon>
    </lineage>
</organism>
<reference evidence="3" key="1">
    <citation type="journal article" date="2020" name="Fungal Divers.">
        <title>Resolving the Mortierellaceae phylogeny through synthesis of multi-gene phylogenetics and phylogenomics.</title>
        <authorList>
            <person name="Vandepol N."/>
            <person name="Liber J."/>
            <person name="Desiro A."/>
            <person name="Na H."/>
            <person name="Kennedy M."/>
            <person name="Barry K."/>
            <person name="Grigoriev I.V."/>
            <person name="Miller A.N."/>
            <person name="O'Donnell K."/>
            <person name="Stajich J.E."/>
            <person name="Bonito G."/>
        </authorList>
    </citation>
    <scope>NUCLEOTIDE SEQUENCE</scope>
    <source>
        <strain evidence="3">NRRL 2769</strain>
    </source>
</reference>
<dbReference type="InterPro" id="IPR029191">
    <property type="entry name" value="Uds1"/>
</dbReference>
<dbReference type="Proteomes" id="UP000703661">
    <property type="component" value="Unassembled WGS sequence"/>
</dbReference>
<feature type="compositionally biased region" description="Low complexity" evidence="1">
    <location>
        <begin position="680"/>
        <end position="693"/>
    </location>
</feature>
<name>A0A9P6T4I9_9FUNG</name>
<protein>
    <recommendedName>
        <fullName evidence="2">Up-regulated during septation protein 1 domain-containing protein</fullName>
    </recommendedName>
</protein>